<organism evidence="16 17">
    <name type="scientific">Eptatretus burgeri</name>
    <name type="common">Inshore hagfish</name>
    <dbReference type="NCBI Taxonomy" id="7764"/>
    <lineage>
        <taxon>Eukaryota</taxon>
        <taxon>Metazoa</taxon>
        <taxon>Chordata</taxon>
        <taxon>Craniata</taxon>
        <taxon>Vertebrata</taxon>
        <taxon>Cyclostomata</taxon>
        <taxon>Myxini</taxon>
        <taxon>Myxiniformes</taxon>
        <taxon>Myxinidae</taxon>
        <taxon>Eptatretinae</taxon>
        <taxon>Eptatretus</taxon>
    </lineage>
</organism>
<feature type="disulfide bond" evidence="13">
    <location>
        <begin position="15"/>
        <end position="42"/>
    </location>
</feature>
<dbReference type="PROSITE" id="PS01286">
    <property type="entry name" value="FA58C_2"/>
    <property type="match status" value="1"/>
</dbReference>
<evidence type="ECO:0000256" key="7">
    <source>
        <dbReference type="ARBA" id="ARBA00022737"/>
    </source>
</evidence>
<dbReference type="InterPro" id="IPR000421">
    <property type="entry name" value="FA58C"/>
</dbReference>
<dbReference type="PANTHER" id="PTHR46806">
    <property type="entry name" value="F5/8 TYPE C DOMAIN-CONTAINING PROTEIN"/>
    <property type="match status" value="1"/>
</dbReference>
<dbReference type="GeneTree" id="ENSGT00940000155270"/>
<evidence type="ECO:0000256" key="6">
    <source>
        <dbReference type="ARBA" id="ARBA00022729"/>
    </source>
</evidence>
<proteinExistence type="predicted"/>
<dbReference type="FunFam" id="2.60.120.290:FF:000003">
    <property type="entry name" value="Neuropilin"/>
    <property type="match status" value="1"/>
</dbReference>
<dbReference type="PROSITE" id="PS01180">
    <property type="entry name" value="CUB"/>
    <property type="match status" value="2"/>
</dbReference>
<dbReference type="SUPFAM" id="SSF49785">
    <property type="entry name" value="Galactose-binding domain-like"/>
    <property type="match status" value="2"/>
</dbReference>
<dbReference type="CDD" id="cd00041">
    <property type="entry name" value="CUB"/>
    <property type="match status" value="1"/>
</dbReference>
<keyword evidence="12" id="KW-0325">Glycoprotein</keyword>
<dbReference type="Ensembl" id="ENSEBUT00000018733.1">
    <property type="protein sequence ID" value="ENSEBUP00000018157.1"/>
    <property type="gene ID" value="ENSEBUG00000011335.1"/>
</dbReference>
<dbReference type="InterPro" id="IPR000859">
    <property type="entry name" value="CUB_dom"/>
</dbReference>
<reference evidence="16" key="1">
    <citation type="submission" date="2025-08" db="UniProtKB">
        <authorList>
            <consortium name="Ensembl"/>
        </authorList>
    </citation>
    <scope>IDENTIFICATION</scope>
</reference>
<dbReference type="GO" id="GO:0005886">
    <property type="term" value="C:plasma membrane"/>
    <property type="evidence" value="ECO:0007669"/>
    <property type="project" value="TreeGrafter"/>
</dbReference>
<dbReference type="Proteomes" id="UP000694388">
    <property type="component" value="Unplaced"/>
</dbReference>
<dbReference type="GO" id="GO:0038023">
    <property type="term" value="F:signaling receptor activity"/>
    <property type="evidence" value="ECO:0007669"/>
    <property type="project" value="TreeGrafter"/>
</dbReference>
<keyword evidence="9" id="KW-1133">Transmembrane helix</keyword>
<dbReference type="Gene3D" id="2.60.120.290">
    <property type="entry name" value="Spermadhesin, CUB domain"/>
    <property type="match status" value="1"/>
</dbReference>
<keyword evidence="8" id="KW-0130">Cell adhesion</keyword>
<feature type="domain" description="CUB" evidence="14">
    <location>
        <begin position="15"/>
        <end position="66"/>
    </location>
</feature>
<reference evidence="16" key="2">
    <citation type="submission" date="2025-09" db="UniProtKB">
        <authorList>
            <consortium name="Ensembl"/>
        </authorList>
    </citation>
    <scope>IDENTIFICATION</scope>
</reference>
<evidence type="ECO:0000256" key="3">
    <source>
        <dbReference type="ARBA" id="ARBA00004613"/>
    </source>
</evidence>
<protein>
    <submittedName>
        <fullName evidence="16">Uncharacterized protein</fullName>
    </submittedName>
</protein>
<evidence type="ECO:0000256" key="4">
    <source>
        <dbReference type="ARBA" id="ARBA00022525"/>
    </source>
</evidence>
<feature type="domain" description="CUB" evidence="14">
    <location>
        <begin position="100"/>
        <end position="219"/>
    </location>
</feature>
<dbReference type="SUPFAM" id="SSF49854">
    <property type="entry name" value="Spermadhesin, CUB domain"/>
    <property type="match status" value="2"/>
</dbReference>
<evidence type="ECO:0000256" key="12">
    <source>
        <dbReference type="ARBA" id="ARBA00023180"/>
    </source>
</evidence>
<evidence type="ECO:0000256" key="13">
    <source>
        <dbReference type="PROSITE-ProRule" id="PRU00059"/>
    </source>
</evidence>
<dbReference type="InterPro" id="IPR050633">
    <property type="entry name" value="Neuropilin_MCO_CoagFactor"/>
</dbReference>
<dbReference type="AlphaFoldDB" id="A0A8C4QNG2"/>
<keyword evidence="7" id="KW-0677">Repeat</keyword>
<dbReference type="OMA" id="QFNSTTH"/>
<keyword evidence="6" id="KW-0732">Signal</keyword>
<evidence type="ECO:0000256" key="5">
    <source>
        <dbReference type="ARBA" id="ARBA00022692"/>
    </source>
</evidence>
<accession>A0A8C4QNG2</accession>
<keyword evidence="10" id="KW-0472">Membrane</keyword>
<dbReference type="SMART" id="SM00042">
    <property type="entry name" value="CUB"/>
    <property type="match status" value="1"/>
</dbReference>
<evidence type="ECO:0000313" key="17">
    <source>
        <dbReference type="Proteomes" id="UP000694388"/>
    </source>
</evidence>
<dbReference type="PROSITE" id="PS50022">
    <property type="entry name" value="FA58C_3"/>
    <property type="match status" value="2"/>
</dbReference>
<feature type="domain" description="F5/8 type C" evidence="15">
    <location>
        <begin position="317"/>
        <end position="467"/>
    </location>
</feature>
<dbReference type="GO" id="GO:0012505">
    <property type="term" value="C:endomembrane system"/>
    <property type="evidence" value="ECO:0007669"/>
    <property type="project" value="UniProtKB-SubCell"/>
</dbReference>
<evidence type="ECO:0000256" key="11">
    <source>
        <dbReference type="ARBA" id="ARBA00023157"/>
    </source>
</evidence>
<sequence length="481" mass="53076">MYYFTSLISISPVSCGGDIIVQYPGFLTSPGYPSDYPPYESCLWVLRALQPGHRLLLSFDPLFDLDVLTFSVVIYATVVITPFYDPNYFNILSVYSTDSCSVILDEQTGYLESPGHPGLYGPDLMCNYTITSVPPFQVHMIFSAFQLEGASHSPSGEPSCTHDSLEIWDGRPLSGKLIGRYCGDHSPGEVQSSRGVLSLLFATNGNISAGGFKAIYYQVDFGTLQLVTAVATQGGGQRPLGFEQFVSKYRLQISADGINWSFLAEEFEGNTDGTTVKLQTLKEPVVTQFLRLHPQTWQGAIALRSEVYGCSITDRPCSQSLNMAAGSLPHLQLSASSDNGPHWTAPQGHLLANRGWVPRNRGLLSNGEWIQVDLGDIRRVGGLLLQGVQGEAKFTNGKKTRDPLFVQEFHLKYSKDGETWLAVFEGSQDADIPVLRTFPHQDLRWLRLYPRTWSSFGAGLRLDLLGCSVTGLQLLLHSVER</sequence>
<dbReference type="Pfam" id="PF00431">
    <property type="entry name" value="CUB"/>
    <property type="match status" value="2"/>
</dbReference>
<keyword evidence="17" id="KW-1185">Reference proteome</keyword>
<evidence type="ECO:0000256" key="2">
    <source>
        <dbReference type="ARBA" id="ARBA00004479"/>
    </source>
</evidence>
<keyword evidence="4" id="KW-0964">Secreted</keyword>
<keyword evidence="5" id="KW-0812">Transmembrane</keyword>
<evidence type="ECO:0000256" key="8">
    <source>
        <dbReference type="ARBA" id="ARBA00022889"/>
    </source>
</evidence>
<name>A0A8C4QNG2_EPTBU</name>
<dbReference type="PANTHER" id="PTHR46806:SF5">
    <property type="entry name" value="F5_8 TYPE C DOMAIN-CONTAINING PROTEIN"/>
    <property type="match status" value="1"/>
</dbReference>
<evidence type="ECO:0000256" key="9">
    <source>
        <dbReference type="ARBA" id="ARBA00022989"/>
    </source>
</evidence>
<dbReference type="InterPro" id="IPR008979">
    <property type="entry name" value="Galactose-bd-like_sf"/>
</dbReference>
<dbReference type="Gene3D" id="2.60.120.260">
    <property type="entry name" value="Galactose-binding domain-like"/>
    <property type="match status" value="2"/>
</dbReference>
<evidence type="ECO:0000313" key="16">
    <source>
        <dbReference type="Ensembl" id="ENSEBUP00000018157.1"/>
    </source>
</evidence>
<dbReference type="GO" id="GO:0007155">
    <property type="term" value="P:cell adhesion"/>
    <property type="evidence" value="ECO:0007669"/>
    <property type="project" value="UniProtKB-KW"/>
</dbReference>
<evidence type="ECO:0000256" key="1">
    <source>
        <dbReference type="ARBA" id="ARBA00004184"/>
    </source>
</evidence>
<evidence type="ECO:0000259" key="15">
    <source>
        <dbReference type="PROSITE" id="PS50022"/>
    </source>
</evidence>
<dbReference type="Pfam" id="PF00754">
    <property type="entry name" value="F5_F8_type_C"/>
    <property type="match status" value="1"/>
</dbReference>
<comment type="subcellular location">
    <subcellularLocation>
        <location evidence="1">Endomembrane system</location>
        <topology evidence="1">Peripheral membrane protein</topology>
    </subcellularLocation>
    <subcellularLocation>
        <location evidence="2">Membrane</location>
        <topology evidence="2">Single-pass type I membrane protein</topology>
    </subcellularLocation>
    <subcellularLocation>
        <location evidence="3">Secreted</location>
    </subcellularLocation>
</comment>
<evidence type="ECO:0000256" key="10">
    <source>
        <dbReference type="ARBA" id="ARBA00023136"/>
    </source>
</evidence>
<dbReference type="CDD" id="cd00057">
    <property type="entry name" value="FA58C"/>
    <property type="match status" value="2"/>
</dbReference>
<dbReference type="InterPro" id="IPR035914">
    <property type="entry name" value="Sperma_CUB_dom_sf"/>
</dbReference>
<keyword evidence="11 13" id="KW-1015">Disulfide bond</keyword>
<dbReference type="GO" id="GO:0005576">
    <property type="term" value="C:extracellular region"/>
    <property type="evidence" value="ECO:0007669"/>
    <property type="project" value="UniProtKB-SubCell"/>
</dbReference>
<evidence type="ECO:0000259" key="14">
    <source>
        <dbReference type="PROSITE" id="PS01180"/>
    </source>
</evidence>
<feature type="domain" description="F5/8 type C" evidence="15">
    <location>
        <begin position="216"/>
        <end position="310"/>
    </location>
</feature>
<dbReference type="SMART" id="SM00231">
    <property type="entry name" value="FA58C"/>
    <property type="match status" value="2"/>
</dbReference>
<comment type="caution">
    <text evidence="13">Lacks conserved residue(s) required for the propagation of feature annotation.</text>
</comment>